<proteinExistence type="predicted"/>
<protein>
    <submittedName>
        <fullName evidence="2">Uncharacterized protein</fullName>
    </submittedName>
</protein>
<comment type="caution">
    <text evidence="2">The sequence shown here is derived from an EMBL/GenBank/DDBJ whole genome shotgun (WGS) entry which is preliminary data.</text>
</comment>
<name>A0ABT7NF23_9BURK</name>
<evidence type="ECO:0000313" key="3">
    <source>
        <dbReference type="Proteomes" id="UP001174908"/>
    </source>
</evidence>
<keyword evidence="1" id="KW-1133">Transmembrane helix</keyword>
<keyword evidence="1" id="KW-0812">Transmembrane</keyword>
<feature type="transmembrane region" description="Helical" evidence="1">
    <location>
        <begin position="27"/>
        <end position="48"/>
    </location>
</feature>
<dbReference type="EMBL" id="JASZYV010000004">
    <property type="protein sequence ID" value="MDM0046549.1"/>
    <property type="molecule type" value="Genomic_DNA"/>
</dbReference>
<gene>
    <name evidence="2" type="ORF">QTH91_18810</name>
</gene>
<reference evidence="2" key="1">
    <citation type="submission" date="2023-06" db="EMBL/GenBank/DDBJ databases">
        <authorList>
            <person name="Jiang Y."/>
            <person name="Liu Q."/>
        </authorList>
    </citation>
    <scope>NUCLEOTIDE SEQUENCE</scope>
    <source>
        <strain evidence="2">CGMCC 1.12089</strain>
    </source>
</reference>
<keyword evidence="1" id="KW-0472">Membrane</keyword>
<evidence type="ECO:0000256" key="1">
    <source>
        <dbReference type="SAM" id="Phobius"/>
    </source>
</evidence>
<dbReference type="RefSeq" id="WP_286661675.1">
    <property type="nucleotide sequence ID" value="NZ_JASZYV010000004.1"/>
</dbReference>
<accession>A0ABT7NF23</accession>
<dbReference type="Proteomes" id="UP001174908">
    <property type="component" value="Unassembled WGS sequence"/>
</dbReference>
<evidence type="ECO:0000313" key="2">
    <source>
        <dbReference type="EMBL" id="MDM0046549.1"/>
    </source>
</evidence>
<organism evidence="2 3">
    <name type="scientific">Variovorax dokdonensis</name>
    <dbReference type="NCBI Taxonomy" id="344883"/>
    <lineage>
        <taxon>Bacteria</taxon>
        <taxon>Pseudomonadati</taxon>
        <taxon>Pseudomonadota</taxon>
        <taxon>Betaproteobacteria</taxon>
        <taxon>Burkholderiales</taxon>
        <taxon>Comamonadaceae</taxon>
        <taxon>Variovorax</taxon>
    </lineage>
</organism>
<sequence>MTPRGRNPYECFKSDGHRLLALVSRDLRIVLVAAIFAAASFAGAHPALRSAIALWVS</sequence>
<keyword evidence="3" id="KW-1185">Reference proteome</keyword>